<sequence>MKRIISRFAITAVAAVTLAGTACNKKATDYRDFLNNEELTYPGAVTGVTVYPGDGRLMLAWSPGPDQTVTRYVVYWNSFMDSVVLSAASHNPVDTVKTIISNLSEYTYSFYINSYNAAGDKSITTTVNNARVYGAQYKTALYNRLPDASNPYVLNSDNSVTLNFLAPDTININTVIRYTNAAGVASTLNLAPGSTTTKLPSYQFGTPVLYQSSYVPDRKAIDTFLTAAADTFPTIYRLVQCDKGLFRESKLSGDAGVYESQTSVSRLWDGSNGPQGYPNIYHSDGGQKLPIALSFDMGKVYDRLAVVEEVGRDCCHNPDDFEIWGIADTTGAITPLSTQDNGWKNDMQAKGWTLLTEAFRSDDGKAAARFEFIADPPPVRFIRIRIKHVYSGSDNSANMSELTFWSKEL</sequence>
<dbReference type="SUPFAM" id="SSF49265">
    <property type="entry name" value="Fibronectin type III"/>
    <property type="match status" value="1"/>
</dbReference>
<dbReference type="Pfam" id="PF16389">
    <property type="entry name" value="DUF4998"/>
    <property type="match status" value="1"/>
</dbReference>
<dbReference type="Gene3D" id="2.60.40.10">
    <property type="entry name" value="Immunoglobulins"/>
    <property type="match status" value="1"/>
</dbReference>
<reference evidence="2" key="1">
    <citation type="journal article" date="2014" name="Int. J. Syst. Evol. Microbiol.">
        <title>Complete genome sequence of Corynebacterium casei LMG S-19264T (=DSM 44701T), isolated from a smear-ripened cheese.</title>
        <authorList>
            <consortium name="US DOE Joint Genome Institute (JGI-PGF)"/>
            <person name="Walter F."/>
            <person name="Albersmeier A."/>
            <person name="Kalinowski J."/>
            <person name="Ruckert C."/>
        </authorList>
    </citation>
    <scope>NUCLEOTIDE SEQUENCE</scope>
    <source>
        <strain evidence="2">CGMCC 1.15290</strain>
    </source>
</reference>
<dbReference type="SMART" id="SM00060">
    <property type="entry name" value="FN3"/>
    <property type="match status" value="1"/>
</dbReference>
<dbReference type="InterPro" id="IPR032164">
    <property type="entry name" value="DUF5000"/>
</dbReference>
<protein>
    <recommendedName>
        <fullName evidence="1">Fibronectin type-III domain-containing protein</fullName>
    </recommendedName>
</protein>
<dbReference type="RefSeq" id="WP_188957401.1">
    <property type="nucleotide sequence ID" value="NZ_BMIB01000005.1"/>
</dbReference>
<reference evidence="2" key="2">
    <citation type="submission" date="2020-09" db="EMBL/GenBank/DDBJ databases">
        <authorList>
            <person name="Sun Q."/>
            <person name="Zhou Y."/>
        </authorList>
    </citation>
    <scope>NUCLEOTIDE SEQUENCE</scope>
    <source>
        <strain evidence="2">CGMCC 1.15290</strain>
    </source>
</reference>
<comment type="caution">
    <text evidence="2">The sequence shown here is derived from an EMBL/GenBank/DDBJ whole genome shotgun (WGS) entry which is preliminary data.</text>
</comment>
<name>A0A917MYF6_9BACT</name>
<accession>A0A917MYF6</accession>
<dbReference type="InterPro" id="IPR003961">
    <property type="entry name" value="FN3_dom"/>
</dbReference>
<dbReference type="InterPro" id="IPR036116">
    <property type="entry name" value="FN3_sf"/>
</dbReference>
<feature type="domain" description="Fibronectin type-III" evidence="1">
    <location>
        <begin position="42"/>
        <end position="121"/>
    </location>
</feature>
<keyword evidence="3" id="KW-1185">Reference proteome</keyword>
<evidence type="ECO:0000259" key="1">
    <source>
        <dbReference type="SMART" id="SM00060"/>
    </source>
</evidence>
<gene>
    <name evidence="2" type="ORF">GCM10011379_48670</name>
</gene>
<dbReference type="PROSITE" id="PS51257">
    <property type="entry name" value="PROKAR_LIPOPROTEIN"/>
    <property type="match status" value="1"/>
</dbReference>
<dbReference type="Pfam" id="PF16391">
    <property type="entry name" value="DUF5000"/>
    <property type="match status" value="1"/>
</dbReference>
<dbReference type="AlphaFoldDB" id="A0A917MYF6"/>
<evidence type="ECO:0000313" key="2">
    <source>
        <dbReference type="EMBL" id="GGH79384.1"/>
    </source>
</evidence>
<proteinExistence type="predicted"/>
<organism evidence="2 3">
    <name type="scientific">Filimonas zeae</name>
    <dbReference type="NCBI Taxonomy" id="1737353"/>
    <lineage>
        <taxon>Bacteria</taxon>
        <taxon>Pseudomonadati</taxon>
        <taxon>Bacteroidota</taxon>
        <taxon>Chitinophagia</taxon>
        <taxon>Chitinophagales</taxon>
        <taxon>Chitinophagaceae</taxon>
        <taxon>Filimonas</taxon>
    </lineage>
</organism>
<dbReference type="EMBL" id="BMIB01000005">
    <property type="protein sequence ID" value="GGH79384.1"/>
    <property type="molecule type" value="Genomic_DNA"/>
</dbReference>
<evidence type="ECO:0000313" key="3">
    <source>
        <dbReference type="Proteomes" id="UP000627292"/>
    </source>
</evidence>
<dbReference type="Gene3D" id="2.60.120.260">
    <property type="entry name" value="Galactose-binding domain-like"/>
    <property type="match status" value="1"/>
</dbReference>
<dbReference type="InterPro" id="IPR013783">
    <property type="entry name" value="Ig-like_fold"/>
</dbReference>
<dbReference type="Proteomes" id="UP000627292">
    <property type="component" value="Unassembled WGS sequence"/>
</dbReference>